<dbReference type="InterPro" id="IPR000719">
    <property type="entry name" value="Prot_kinase_dom"/>
</dbReference>
<reference evidence="9" key="1">
    <citation type="submission" date="2025-08" db="UniProtKB">
        <authorList>
            <consortium name="Ensembl"/>
        </authorList>
    </citation>
    <scope>IDENTIFICATION</scope>
</reference>
<dbReference type="GO" id="GO:0044773">
    <property type="term" value="P:mitotic DNA damage checkpoint signaling"/>
    <property type="evidence" value="ECO:0007669"/>
    <property type="project" value="TreeGrafter"/>
</dbReference>
<organism evidence="9">
    <name type="scientific">Petromyzon marinus</name>
    <name type="common">Sea lamprey</name>
    <dbReference type="NCBI Taxonomy" id="7757"/>
    <lineage>
        <taxon>Eukaryota</taxon>
        <taxon>Metazoa</taxon>
        <taxon>Chordata</taxon>
        <taxon>Craniata</taxon>
        <taxon>Vertebrata</taxon>
        <taxon>Cyclostomata</taxon>
        <taxon>Hyperoartia</taxon>
        <taxon>Petromyzontiformes</taxon>
        <taxon>Petromyzontidae</taxon>
        <taxon>Petromyzon</taxon>
    </lineage>
</organism>
<dbReference type="STRING" id="7757.ENSPMAP00000009418"/>
<dbReference type="SUPFAM" id="SSF56112">
    <property type="entry name" value="Protein kinase-like (PK-like)"/>
    <property type="match status" value="1"/>
</dbReference>
<evidence type="ECO:0000256" key="2">
    <source>
        <dbReference type="ARBA" id="ARBA00022527"/>
    </source>
</evidence>
<evidence type="ECO:0000256" key="4">
    <source>
        <dbReference type="ARBA" id="ARBA00022741"/>
    </source>
</evidence>
<protein>
    <recommendedName>
        <fullName evidence="1">non-specific serine/threonine protein kinase</fullName>
        <ecNumber evidence="1">2.7.11.1</ecNumber>
    </recommendedName>
</protein>
<keyword evidence="2" id="KW-0723">Serine/threonine-protein kinase</keyword>
<evidence type="ECO:0000256" key="1">
    <source>
        <dbReference type="ARBA" id="ARBA00012513"/>
    </source>
</evidence>
<evidence type="ECO:0000256" key="5">
    <source>
        <dbReference type="ARBA" id="ARBA00022777"/>
    </source>
</evidence>
<dbReference type="EC" id="2.7.11.1" evidence="1"/>
<dbReference type="PANTHER" id="PTHR44167">
    <property type="entry name" value="OVARIAN-SPECIFIC SERINE/THREONINE-PROTEIN KINASE LOK-RELATED"/>
    <property type="match status" value="1"/>
</dbReference>
<dbReference type="GO" id="GO:0005634">
    <property type="term" value="C:nucleus"/>
    <property type="evidence" value="ECO:0007669"/>
    <property type="project" value="TreeGrafter"/>
</dbReference>
<dbReference type="Ensembl" id="ENSPMAT00000009458.1">
    <property type="protein sequence ID" value="ENSPMAP00000009418.1"/>
    <property type="gene ID" value="ENSPMAG00000008543.1"/>
</dbReference>
<dbReference type="InterPro" id="IPR017441">
    <property type="entry name" value="Protein_kinase_ATP_BS"/>
</dbReference>
<sequence>FCFSDVKTEIEQLYEAIPLLRNFNIIRKIGEGTFSSVYMAKGKVRRSGGEEEMLAVKYLIPTSHPLRIAAEVQCLMEAGGVDNVMEVLQCLRNKDHVVIIMPYLEHEVFSEVVSVMNVMEVREYMRNLLVSLLRIHKLGIIHRDVKPSNFLYCRKQQRYALVDFGLAQGTPDTCIPLLRRLQETVGLSGSIYQKRASARLTKANNITTTTTMQKQGKSAQLMKSSTRYKHINILPIASLGTVGVNTTSGYSLRPAQHTLGGLWGHHHAQLSKRLQSIYTMSHVNLSDSKGSKLTNGAPHVAAMTAKKAVAPPNAMPRCALQEKTCSCFGYDQVCKLCLARSPQPSPRAGTPGFRAPEVLLKWPYQTTAIDIWSTGIIFLCLLSGRYPFFKTSDDLTALAQIIALRGSAEVAAAAKACGKMMICSRHCRSTDLKELCECLRGDASVKGMYISLELHIILITHVSFASLKRVKIPVISSWHWPASSTFYSGQTSLSLKIFSAGSCNWRDWRCNDVLAFDLLYKLLDPNPHTRINAAEALHHQFFVRRSL</sequence>
<feature type="domain" description="Protein kinase" evidence="8">
    <location>
        <begin position="23"/>
        <end position="542"/>
    </location>
</feature>
<keyword evidence="3" id="KW-0808">Transferase</keyword>
<proteinExistence type="predicted"/>
<dbReference type="PROSITE" id="PS00107">
    <property type="entry name" value="PROTEIN_KINASE_ATP"/>
    <property type="match status" value="1"/>
</dbReference>
<evidence type="ECO:0000256" key="6">
    <source>
        <dbReference type="ARBA" id="ARBA00022840"/>
    </source>
</evidence>
<keyword evidence="6 7" id="KW-0067">ATP-binding</keyword>
<evidence type="ECO:0000313" key="9">
    <source>
        <dbReference type="Ensembl" id="ENSPMAP00000009418.1"/>
    </source>
</evidence>
<reference evidence="9" key="2">
    <citation type="submission" date="2025-09" db="UniProtKB">
        <authorList>
            <consortium name="Ensembl"/>
        </authorList>
    </citation>
    <scope>IDENTIFICATION</scope>
</reference>
<dbReference type="AlphaFoldDB" id="S4RW28"/>
<evidence type="ECO:0000256" key="7">
    <source>
        <dbReference type="PROSITE-ProRule" id="PRU10141"/>
    </source>
</evidence>
<dbReference type="PROSITE" id="PS00108">
    <property type="entry name" value="PROTEIN_KINASE_ST"/>
    <property type="match status" value="1"/>
</dbReference>
<dbReference type="CDD" id="cd14019">
    <property type="entry name" value="STKc_Cdc7"/>
    <property type="match status" value="1"/>
</dbReference>
<dbReference type="InterPro" id="IPR008271">
    <property type="entry name" value="Ser/Thr_kinase_AS"/>
</dbReference>
<dbReference type="OMA" id="CLRFRHR"/>
<dbReference type="Gene3D" id="3.30.200.20">
    <property type="entry name" value="Phosphorylase Kinase, domain 1"/>
    <property type="match status" value="1"/>
</dbReference>
<accession>S4RW28</accession>
<dbReference type="PANTHER" id="PTHR44167:SF23">
    <property type="entry name" value="CDC7 KINASE, ISOFORM A-RELATED"/>
    <property type="match status" value="1"/>
</dbReference>
<dbReference type="GO" id="GO:0004674">
    <property type="term" value="F:protein serine/threonine kinase activity"/>
    <property type="evidence" value="ECO:0007669"/>
    <property type="project" value="UniProtKB-KW"/>
</dbReference>
<dbReference type="SMART" id="SM00220">
    <property type="entry name" value="S_TKc"/>
    <property type="match status" value="1"/>
</dbReference>
<evidence type="ECO:0000256" key="3">
    <source>
        <dbReference type="ARBA" id="ARBA00022679"/>
    </source>
</evidence>
<evidence type="ECO:0000259" key="8">
    <source>
        <dbReference type="PROSITE" id="PS50011"/>
    </source>
</evidence>
<keyword evidence="4 7" id="KW-0547">Nucleotide-binding</keyword>
<dbReference type="InterPro" id="IPR011009">
    <property type="entry name" value="Kinase-like_dom_sf"/>
</dbReference>
<feature type="binding site" evidence="7">
    <location>
        <position position="57"/>
    </location>
    <ligand>
        <name>ATP</name>
        <dbReference type="ChEBI" id="CHEBI:30616"/>
    </ligand>
</feature>
<dbReference type="Gene3D" id="1.10.510.10">
    <property type="entry name" value="Transferase(Phosphotransferase) domain 1"/>
    <property type="match status" value="2"/>
</dbReference>
<dbReference type="Pfam" id="PF00069">
    <property type="entry name" value="Pkinase"/>
    <property type="match status" value="2"/>
</dbReference>
<dbReference type="GeneTree" id="ENSGT00550000075011"/>
<dbReference type="GO" id="GO:0005524">
    <property type="term" value="F:ATP binding"/>
    <property type="evidence" value="ECO:0007669"/>
    <property type="project" value="UniProtKB-UniRule"/>
</dbReference>
<keyword evidence="5" id="KW-0418">Kinase</keyword>
<dbReference type="HOGENOM" id="CLU_000288_118_1_1"/>
<name>S4RW28_PETMA</name>
<dbReference type="PROSITE" id="PS50011">
    <property type="entry name" value="PROTEIN_KINASE_DOM"/>
    <property type="match status" value="1"/>
</dbReference>